<evidence type="ECO:0000256" key="1">
    <source>
        <dbReference type="SAM" id="MobiDB-lite"/>
    </source>
</evidence>
<dbReference type="AlphaFoldDB" id="A0A284REX4"/>
<gene>
    <name evidence="2" type="ORF">ARMOST_10637</name>
</gene>
<feature type="compositionally biased region" description="Low complexity" evidence="1">
    <location>
        <begin position="106"/>
        <end position="115"/>
    </location>
</feature>
<dbReference type="EMBL" id="FUEG01000008">
    <property type="protein sequence ID" value="SJL07293.1"/>
    <property type="molecule type" value="Genomic_DNA"/>
</dbReference>
<feature type="compositionally biased region" description="Polar residues" evidence="1">
    <location>
        <begin position="1"/>
        <end position="10"/>
    </location>
</feature>
<feature type="region of interest" description="Disordered" evidence="1">
    <location>
        <begin position="1"/>
        <end position="41"/>
    </location>
</feature>
<feature type="compositionally biased region" description="Low complexity" evidence="1">
    <location>
        <begin position="159"/>
        <end position="169"/>
    </location>
</feature>
<sequence length="246" mass="27430">MDLSSGQLASKTLAFSRRPTTPIEIPSRRKQTLSPHLSPIRDQMPVSPELLFEMSPLISDLSPSANYPLRPSSMHNSQDPEPYLYRFPVFSPHRFKSMHPSPSPTPSGSTSTRTSKFISDTTYKPDSWPKPPTFIPGTGENQPSPVVKARAKHKITGFSPVYPSPVSEPSSRRRLERLSPPPRSSSWSIPGRSCDTALDDPDALDSSVSSPGALDFDKFLIRRITDMRRPSLRRPTSSNLRVALWH</sequence>
<proteinExistence type="predicted"/>
<dbReference type="OrthoDB" id="3030351at2759"/>
<accession>A0A284REX4</accession>
<organism evidence="2 3">
    <name type="scientific">Armillaria ostoyae</name>
    <name type="common">Armillaria root rot fungus</name>
    <dbReference type="NCBI Taxonomy" id="47428"/>
    <lineage>
        <taxon>Eukaryota</taxon>
        <taxon>Fungi</taxon>
        <taxon>Dikarya</taxon>
        <taxon>Basidiomycota</taxon>
        <taxon>Agaricomycotina</taxon>
        <taxon>Agaricomycetes</taxon>
        <taxon>Agaricomycetidae</taxon>
        <taxon>Agaricales</taxon>
        <taxon>Marasmiineae</taxon>
        <taxon>Physalacriaceae</taxon>
        <taxon>Armillaria</taxon>
    </lineage>
</organism>
<feature type="region of interest" description="Disordered" evidence="1">
    <location>
        <begin position="96"/>
        <end position="209"/>
    </location>
</feature>
<evidence type="ECO:0000313" key="2">
    <source>
        <dbReference type="EMBL" id="SJL07293.1"/>
    </source>
</evidence>
<dbReference type="Proteomes" id="UP000219338">
    <property type="component" value="Unassembled WGS sequence"/>
</dbReference>
<name>A0A284REX4_ARMOS</name>
<evidence type="ECO:0000313" key="3">
    <source>
        <dbReference type="Proteomes" id="UP000219338"/>
    </source>
</evidence>
<feature type="compositionally biased region" description="Low complexity" evidence="1">
    <location>
        <begin position="184"/>
        <end position="193"/>
    </location>
</feature>
<reference evidence="3" key="1">
    <citation type="journal article" date="2017" name="Nat. Ecol. Evol.">
        <title>Genome expansion and lineage-specific genetic innovations in the forest pathogenic fungi Armillaria.</title>
        <authorList>
            <person name="Sipos G."/>
            <person name="Prasanna A.N."/>
            <person name="Walter M.C."/>
            <person name="O'Connor E."/>
            <person name="Balint B."/>
            <person name="Krizsan K."/>
            <person name="Kiss B."/>
            <person name="Hess J."/>
            <person name="Varga T."/>
            <person name="Slot J."/>
            <person name="Riley R."/>
            <person name="Boka B."/>
            <person name="Rigling D."/>
            <person name="Barry K."/>
            <person name="Lee J."/>
            <person name="Mihaltcheva S."/>
            <person name="LaButti K."/>
            <person name="Lipzen A."/>
            <person name="Waldron R."/>
            <person name="Moloney N.M."/>
            <person name="Sperisen C."/>
            <person name="Kredics L."/>
            <person name="Vagvoelgyi C."/>
            <person name="Patrignani A."/>
            <person name="Fitzpatrick D."/>
            <person name="Nagy I."/>
            <person name="Doyle S."/>
            <person name="Anderson J.B."/>
            <person name="Grigoriev I.V."/>
            <person name="Gueldener U."/>
            <person name="Muensterkoetter M."/>
            <person name="Nagy L.G."/>
        </authorList>
    </citation>
    <scope>NUCLEOTIDE SEQUENCE [LARGE SCALE GENOMIC DNA]</scope>
    <source>
        <strain evidence="3">C18/9</strain>
    </source>
</reference>
<dbReference type="OMA" id="HRFKSMH"/>
<keyword evidence="3" id="KW-1185">Reference proteome</keyword>
<protein>
    <submittedName>
        <fullName evidence="2">Uncharacterized protein</fullName>
    </submittedName>
</protein>